<name>A0A1B6EJV4_9HEMI</name>
<proteinExistence type="predicted"/>
<reference evidence="1" key="1">
    <citation type="submission" date="2015-11" db="EMBL/GenBank/DDBJ databases">
        <title>De novo transcriptome assembly of four potential Pierce s Disease insect vectors from Arizona vineyards.</title>
        <authorList>
            <person name="Tassone E.E."/>
        </authorList>
    </citation>
    <scope>NUCLEOTIDE SEQUENCE</scope>
</reference>
<dbReference type="AlphaFoldDB" id="A0A1B6EJV4"/>
<protein>
    <submittedName>
        <fullName evidence="1">Uncharacterized protein</fullName>
    </submittedName>
</protein>
<accession>A0A1B6EJV4</accession>
<dbReference type="EMBL" id="GECZ01031559">
    <property type="protein sequence ID" value="JAS38210.1"/>
    <property type="molecule type" value="Transcribed_RNA"/>
</dbReference>
<evidence type="ECO:0000313" key="1">
    <source>
        <dbReference type="EMBL" id="JAS38210.1"/>
    </source>
</evidence>
<gene>
    <name evidence="1" type="ORF">g.25837</name>
</gene>
<sequence length="103" mass="11909">MEGNQDTMKLAFMEEIMEVLLEVNMEDPLEKDIMNQDHTVMEDPLEGSRDITRVANIIMEDHLMVTSLYMDLLTDLIPMAFMGHHMDMVTTTITNVYNKIVTN</sequence>
<organism evidence="1">
    <name type="scientific">Cuerna arida</name>
    <dbReference type="NCBI Taxonomy" id="1464854"/>
    <lineage>
        <taxon>Eukaryota</taxon>
        <taxon>Metazoa</taxon>
        <taxon>Ecdysozoa</taxon>
        <taxon>Arthropoda</taxon>
        <taxon>Hexapoda</taxon>
        <taxon>Insecta</taxon>
        <taxon>Pterygota</taxon>
        <taxon>Neoptera</taxon>
        <taxon>Paraneoptera</taxon>
        <taxon>Hemiptera</taxon>
        <taxon>Auchenorrhyncha</taxon>
        <taxon>Membracoidea</taxon>
        <taxon>Cicadellidae</taxon>
        <taxon>Cicadellinae</taxon>
        <taxon>Proconiini</taxon>
        <taxon>Cuerna</taxon>
    </lineage>
</organism>